<feature type="domain" description="4Fe-4S ferredoxin-type" evidence="1">
    <location>
        <begin position="136"/>
        <end position="167"/>
    </location>
</feature>
<dbReference type="HOGENOM" id="CLU_093830_0_0_5"/>
<dbReference type="PROSITE" id="PS51379">
    <property type="entry name" value="4FE4S_FER_2"/>
    <property type="match status" value="1"/>
</dbReference>
<dbReference type="AlphaFoldDB" id="V9VQA9"/>
<organism evidence="2 3">
    <name type="scientific">Leisingera methylohalidivorans DSM 14336</name>
    <dbReference type="NCBI Taxonomy" id="999552"/>
    <lineage>
        <taxon>Bacteria</taxon>
        <taxon>Pseudomonadati</taxon>
        <taxon>Pseudomonadota</taxon>
        <taxon>Alphaproteobacteria</taxon>
        <taxon>Rhodobacterales</taxon>
        <taxon>Roseobacteraceae</taxon>
        <taxon>Leisingera</taxon>
    </lineage>
</organism>
<dbReference type="PATRIC" id="fig|999552.6.peg.252"/>
<dbReference type="InterPro" id="IPR017896">
    <property type="entry name" value="4Fe4S_Fe-S-bd"/>
</dbReference>
<dbReference type="KEGG" id="lmd:METH_01285"/>
<dbReference type="EMBL" id="CP006773">
    <property type="protein sequence ID" value="AHC99519.1"/>
    <property type="molecule type" value="Genomic_DNA"/>
</dbReference>
<protein>
    <recommendedName>
        <fullName evidence="1">4Fe-4S ferredoxin-type domain-containing protein</fullName>
    </recommendedName>
</protein>
<evidence type="ECO:0000259" key="1">
    <source>
        <dbReference type="PROSITE" id="PS51379"/>
    </source>
</evidence>
<evidence type="ECO:0000313" key="2">
    <source>
        <dbReference type="EMBL" id="AHC99519.1"/>
    </source>
</evidence>
<dbReference type="STRING" id="999552.METH_01285"/>
<keyword evidence="3" id="KW-1185">Reference proteome</keyword>
<gene>
    <name evidence="2" type="ORF">METH_01285</name>
</gene>
<accession>V9VQA9</accession>
<evidence type="ECO:0000313" key="3">
    <source>
        <dbReference type="Proteomes" id="UP000018780"/>
    </source>
</evidence>
<dbReference type="Proteomes" id="UP000018780">
    <property type="component" value="Chromosome"/>
</dbReference>
<proteinExistence type="predicted"/>
<reference evidence="2 3" key="1">
    <citation type="submission" date="2013-09" db="EMBL/GenBank/DDBJ databases">
        <authorList>
            <consortium name="DOE Joint Genome Institute"/>
            <person name="Klenk H.-P."/>
            <person name="Huntemann M."/>
            <person name="Han J."/>
            <person name="Chen A."/>
            <person name="Kyrpides N."/>
            <person name="Mavromatis K."/>
            <person name="Markowitz V."/>
            <person name="Palaniappan K."/>
            <person name="Ivanova N."/>
            <person name="Schaumberg A."/>
            <person name="Pati A."/>
            <person name="Liolios K."/>
            <person name="Nordberg H.P."/>
            <person name="Cantor M.N."/>
            <person name="Hua S.X."/>
            <person name="Woyke T."/>
        </authorList>
    </citation>
    <scope>NUCLEOTIDE SEQUENCE [LARGE SCALE GENOMIC DNA]</scope>
    <source>
        <strain evidence="2 3">DSM 14336</strain>
    </source>
</reference>
<name>V9VQA9_9RHOB</name>
<sequence length="219" mass="23218">MSYPEIDAAARQAGLAVCGALHPARQPVKALADGTLVLLGTAGAFWPAFKNSPEHKDGVPHPVDRWSERVVGALAEDLGGNAHFPFGGPPYTPFVNWALASGRFFISPSQMMVHDRAGMLISLRGALHFKQEIDIPPPPLAESPCRSCPSRPCLSACPAGALADGGPYDLAACHDYLDTPAGGGCMTGGCLARRACPLSRNAGRDPQQTAHHMRHFHPR</sequence>